<proteinExistence type="predicted"/>
<dbReference type="RefSeq" id="WP_366292678.1">
    <property type="nucleotide sequence ID" value="NZ_CP159992.1"/>
</dbReference>
<name>A0AAU8ND95_9BACL</name>
<dbReference type="EMBL" id="CP159992">
    <property type="protein sequence ID" value="XCP94930.1"/>
    <property type="molecule type" value="Genomic_DNA"/>
</dbReference>
<reference evidence="1" key="1">
    <citation type="submission" date="2024-05" db="EMBL/GenBank/DDBJ databases">
        <title>Draft genome assemblies of 36 bacteria isolated from hibernating arctic ground squirrels.</title>
        <authorList>
            <person name="McKee H."/>
            <person name="Mullen L."/>
            <person name="Drown D.M."/>
            <person name="Duddleston K.N."/>
        </authorList>
    </citation>
    <scope>NUCLEOTIDE SEQUENCE</scope>
    <source>
        <strain evidence="1">AN1007</strain>
    </source>
</reference>
<accession>A0AAU8ND95</accession>
<gene>
    <name evidence="1" type="ORF">ABXS70_28210</name>
</gene>
<evidence type="ECO:0000313" key="1">
    <source>
        <dbReference type="EMBL" id="XCP94930.1"/>
    </source>
</evidence>
<dbReference type="AlphaFoldDB" id="A0AAU8ND95"/>
<organism evidence="1">
    <name type="scientific">Paenibacillus sp. AN1007</name>
    <dbReference type="NCBI Taxonomy" id="3151385"/>
    <lineage>
        <taxon>Bacteria</taxon>
        <taxon>Bacillati</taxon>
        <taxon>Bacillota</taxon>
        <taxon>Bacilli</taxon>
        <taxon>Bacillales</taxon>
        <taxon>Paenibacillaceae</taxon>
        <taxon>Paenibacillus</taxon>
    </lineage>
</organism>
<protein>
    <recommendedName>
        <fullName evidence="2">HEXXH motif domain-containing protein</fullName>
    </recommendedName>
</protein>
<evidence type="ECO:0008006" key="2">
    <source>
        <dbReference type="Google" id="ProtNLM"/>
    </source>
</evidence>
<sequence>MVNQFKRIEEFFTDGPYGKGEALNYNFNQFKDGMINTFSNLYRLNLKNEPNSLTASGQIAISGTCILSSSSNGGYSSHEIKKMLELTYEALSLHTINEVRLKDSELVLLDCEGVDSSNLMYRLLSSRFEENMRESGVSIQLLASCIDDKVKEKFHLAMRLLSETIPELSSDTLSMITAILPVTKTIDSGFTFTTPQLIYVDPELFNSELDLADALLHEALHHKLLTIRLTKRMLRPGYNDFGSFSVPIPWGGENYRMFPVGRAIAAAHVYLHLSFLFAKILFNSDKYIKFGLTLGDIEQRFLTRYKRASYLLETLSMSHYRHELGADGIDFITWMNNGFRFISDLPNVHEIISSNKVLNYI</sequence>